<sequence length="148" mass="16172">MPVRTRPPPPRPSPPPCARRGDGAASRPFVTRPESTLPPAPQISGSSYAEPPTARTAPQASRLQVSSHIPSSQSRQTRRQRVAARLSSFLQSRFSGYTGGMREAREGSHSAQGRHATFWVQVSLITWASEDVLRSQLTQWLNASDATL</sequence>
<reference evidence="1" key="1">
    <citation type="submission" date="2023-05" db="EMBL/GenBank/DDBJ databases">
        <authorList>
            <consortium name="ELIXIR-Norway"/>
        </authorList>
    </citation>
    <scope>NUCLEOTIDE SEQUENCE</scope>
</reference>
<gene>
    <name evidence="1" type="ORF">MRATA1EN3_LOCUS16747</name>
</gene>
<organism evidence="1 2">
    <name type="scientific">Rangifer tarandus platyrhynchus</name>
    <name type="common">Svalbard reindeer</name>
    <dbReference type="NCBI Taxonomy" id="3082113"/>
    <lineage>
        <taxon>Eukaryota</taxon>
        <taxon>Metazoa</taxon>
        <taxon>Chordata</taxon>
        <taxon>Craniata</taxon>
        <taxon>Vertebrata</taxon>
        <taxon>Euteleostomi</taxon>
        <taxon>Mammalia</taxon>
        <taxon>Eutheria</taxon>
        <taxon>Laurasiatheria</taxon>
        <taxon>Artiodactyla</taxon>
        <taxon>Ruminantia</taxon>
        <taxon>Pecora</taxon>
        <taxon>Cervidae</taxon>
        <taxon>Odocoileinae</taxon>
        <taxon>Rangifer</taxon>
    </lineage>
</organism>
<proteinExistence type="predicted"/>
<dbReference type="EMBL" id="OX596112">
    <property type="protein sequence ID" value="CAI9705534.1"/>
    <property type="molecule type" value="Genomic_DNA"/>
</dbReference>
<evidence type="ECO:0000313" key="2">
    <source>
        <dbReference type="Proteomes" id="UP001162501"/>
    </source>
</evidence>
<dbReference type="Proteomes" id="UP001162501">
    <property type="component" value="Chromosome 28"/>
</dbReference>
<evidence type="ECO:0000313" key="1">
    <source>
        <dbReference type="EMBL" id="CAI9705534.1"/>
    </source>
</evidence>
<accession>A0ACB0EYK1</accession>
<name>A0ACB0EYK1_RANTA</name>
<protein>
    <submittedName>
        <fullName evidence="1">Uncharacterized protein</fullName>
    </submittedName>
</protein>